<dbReference type="Gramene" id="evm.model.10.353">
    <property type="protein sequence ID" value="cds.evm.model.10.353"/>
    <property type="gene ID" value="evm.TU.10.353"/>
</dbReference>
<evidence type="ECO:0000256" key="1">
    <source>
        <dbReference type="SAM" id="MobiDB-lite"/>
    </source>
</evidence>
<keyword evidence="3" id="KW-1185">Reference proteome</keyword>
<evidence type="ECO:0000313" key="2">
    <source>
        <dbReference type="EnsemblPlants" id="cds.evm.model.10.353"/>
    </source>
</evidence>
<reference evidence="2" key="1">
    <citation type="submission" date="2021-03" db="UniProtKB">
        <authorList>
            <consortium name="EnsemblPlants"/>
        </authorList>
    </citation>
    <scope>IDENTIFICATION</scope>
</reference>
<protein>
    <submittedName>
        <fullName evidence="2">Uncharacterized protein</fullName>
    </submittedName>
</protein>
<dbReference type="EMBL" id="UZAU01000796">
    <property type="status" value="NOT_ANNOTATED_CDS"/>
    <property type="molecule type" value="Genomic_DNA"/>
</dbReference>
<name>A0A803QNG6_CANSA</name>
<feature type="compositionally biased region" description="Polar residues" evidence="1">
    <location>
        <begin position="12"/>
        <end position="23"/>
    </location>
</feature>
<proteinExistence type="predicted"/>
<sequence length="92" mass="9989">MKVPMATPAAGLQQTNLSSSKSKGNPRHFLSTLIPIAATGRDTPVTVRENGGHGWPRRVLKRNTLEPRSHHRCSGSVKKLIRAASSQLDLPL</sequence>
<dbReference type="Proteomes" id="UP000596661">
    <property type="component" value="Unassembled WGS sequence"/>
</dbReference>
<dbReference type="AlphaFoldDB" id="A0A803QNG6"/>
<accession>A0A803QNG6</accession>
<dbReference type="EnsemblPlants" id="evm.model.10.353">
    <property type="protein sequence ID" value="cds.evm.model.10.353"/>
    <property type="gene ID" value="evm.TU.10.353"/>
</dbReference>
<organism evidence="2 3">
    <name type="scientific">Cannabis sativa</name>
    <name type="common">Hemp</name>
    <name type="synonym">Marijuana</name>
    <dbReference type="NCBI Taxonomy" id="3483"/>
    <lineage>
        <taxon>Eukaryota</taxon>
        <taxon>Viridiplantae</taxon>
        <taxon>Streptophyta</taxon>
        <taxon>Embryophyta</taxon>
        <taxon>Tracheophyta</taxon>
        <taxon>Spermatophyta</taxon>
        <taxon>Magnoliopsida</taxon>
        <taxon>eudicotyledons</taxon>
        <taxon>Gunneridae</taxon>
        <taxon>Pentapetalae</taxon>
        <taxon>rosids</taxon>
        <taxon>fabids</taxon>
        <taxon>Rosales</taxon>
        <taxon>Cannabaceae</taxon>
        <taxon>Cannabis</taxon>
    </lineage>
</organism>
<evidence type="ECO:0000313" key="3">
    <source>
        <dbReference type="Proteomes" id="UP000596661"/>
    </source>
</evidence>
<feature type="region of interest" description="Disordered" evidence="1">
    <location>
        <begin position="1"/>
        <end position="26"/>
    </location>
</feature>